<keyword evidence="1" id="KW-0812">Transmembrane</keyword>
<sequence length="320" mass="33607">MNLRTIAVPAGAVVAAAVVGPPLALRDRLPDPMAVHWGPGMAPDNAVSFPAYLIMQAALWGFLWLGLVAAARRAVDSRSGRMSWWALFAGGAVFAISISAMTLLANLDVPAWTDARLSPLAAVAVLVVPLAAAALSGYLGRGEPDPLSGDTEPPRLTLRSGQRAVWVSRISNPWPLLITAAGAAVLFALGTLDVTGVVRLSSFGAVLPALVIVLAVGLFASSLTARVSEDGLVLAFGPFGWPVRRIRLDKIDRAYTEDRHPSQVGGWGVRGLPGRATIMLRGGECLVLRYRSGGQLGISIDDAERGASLINTLIAERRTA</sequence>
<organism evidence="2 3">
    <name type="scientific">Nonomuraea ferruginea</name>
    <dbReference type="NCBI Taxonomy" id="46174"/>
    <lineage>
        <taxon>Bacteria</taxon>
        <taxon>Bacillati</taxon>
        <taxon>Actinomycetota</taxon>
        <taxon>Actinomycetes</taxon>
        <taxon>Streptosporangiales</taxon>
        <taxon>Streptosporangiaceae</taxon>
        <taxon>Nonomuraea</taxon>
    </lineage>
</organism>
<protein>
    <recommendedName>
        <fullName evidence="4">DUF1648 domain-containing protein</fullName>
    </recommendedName>
</protein>
<evidence type="ECO:0008006" key="4">
    <source>
        <dbReference type="Google" id="ProtNLM"/>
    </source>
</evidence>
<feature type="transmembrane region" description="Helical" evidence="1">
    <location>
        <begin position="117"/>
        <end position="139"/>
    </location>
</feature>
<proteinExistence type="predicted"/>
<accession>A0ABT4TBT0</accession>
<feature type="transmembrane region" description="Helical" evidence="1">
    <location>
        <begin position="83"/>
        <end position="105"/>
    </location>
</feature>
<keyword evidence="1" id="KW-1133">Transmembrane helix</keyword>
<name>A0ABT4TBT0_9ACTN</name>
<dbReference type="EMBL" id="JAPNUD010000228">
    <property type="protein sequence ID" value="MDA0646815.1"/>
    <property type="molecule type" value="Genomic_DNA"/>
</dbReference>
<feature type="transmembrane region" description="Helical" evidence="1">
    <location>
        <begin position="173"/>
        <end position="192"/>
    </location>
</feature>
<feature type="transmembrane region" description="Helical" evidence="1">
    <location>
        <begin position="198"/>
        <end position="220"/>
    </location>
</feature>
<dbReference type="Proteomes" id="UP001212498">
    <property type="component" value="Unassembled WGS sequence"/>
</dbReference>
<keyword evidence="3" id="KW-1185">Reference proteome</keyword>
<evidence type="ECO:0000256" key="1">
    <source>
        <dbReference type="SAM" id="Phobius"/>
    </source>
</evidence>
<reference evidence="2 3" key="1">
    <citation type="submission" date="2022-11" db="EMBL/GenBank/DDBJ databases">
        <title>Nonomuraea corallina sp. nov., a new species of the genus Nonomuraea isolated from sea side sediment in Thai sea.</title>
        <authorList>
            <person name="Ngamcharungchit C."/>
            <person name="Matsumoto A."/>
            <person name="Suriyachadkun C."/>
            <person name="Panbangred W."/>
            <person name="Inahashi Y."/>
            <person name="Intra B."/>
        </authorList>
    </citation>
    <scope>NUCLEOTIDE SEQUENCE [LARGE SCALE GENOMIC DNA]</scope>
    <source>
        <strain evidence="2 3">DSM 43553</strain>
    </source>
</reference>
<dbReference type="RefSeq" id="WP_271279990.1">
    <property type="nucleotide sequence ID" value="NZ_BAABFD010000008.1"/>
</dbReference>
<comment type="caution">
    <text evidence="2">The sequence shown here is derived from an EMBL/GenBank/DDBJ whole genome shotgun (WGS) entry which is preliminary data.</text>
</comment>
<feature type="transmembrane region" description="Helical" evidence="1">
    <location>
        <begin position="50"/>
        <end position="71"/>
    </location>
</feature>
<evidence type="ECO:0000313" key="2">
    <source>
        <dbReference type="EMBL" id="MDA0646815.1"/>
    </source>
</evidence>
<gene>
    <name evidence="2" type="ORF">OUY24_39845</name>
</gene>
<keyword evidence="1" id="KW-0472">Membrane</keyword>
<evidence type="ECO:0000313" key="3">
    <source>
        <dbReference type="Proteomes" id="UP001212498"/>
    </source>
</evidence>